<dbReference type="Proteomes" id="UP000235777">
    <property type="component" value="Unassembled WGS sequence"/>
</dbReference>
<dbReference type="EMBL" id="PNYC01000004">
    <property type="protein sequence ID" value="PMS37339.1"/>
    <property type="molecule type" value="Genomic_DNA"/>
</dbReference>
<feature type="transmembrane region" description="Helical" evidence="4">
    <location>
        <begin position="282"/>
        <end position="312"/>
    </location>
</feature>
<dbReference type="Gene3D" id="1.20.1250.20">
    <property type="entry name" value="MFS general substrate transporter like domains"/>
    <property type="match status" value="2"/>
</dbReference>
<dbReference type="InterPro" id="IPR011701">
    <property type="entry name" value="MFS"/>
</dbReference>
<keyword evidence="6" id="KW-1185">Reference proteome</keyword>
<proteinExistence type="predicted"/>
<dbReference type="PANTHER" id="PTHR23539:SF1">
    <property type="entry name" value="MAJOR FACILITATOR SUPERFAMILY (MFS) PROFILE DOMAIN-CONTAINING PROTEIN"/>
    <property type="match status" value="1"/>
</dbReference>
<evidence type="ECO:0000256" key="1">
    <source>
        <dbReference type="ARBA" id="ARBA00022692"/>
    </source>
</evidence>
<gene>
    <name evidence="5" type="ORF">C0Z20_08475</name>
</gene>
<feature type="transmembrane region" description="Helical" evidence="4">
    <location>
        <begin position="73"/>
        <end position="93"/>
    </location>
</feature>
<organism evidence="5 6">
    <name type="scientific">Trinickia symbiotica</name>
    <dbReference type="NCBI Taxonomy" id="863227"/>
    <lineage>
        <taxon>Bacteria</taxon>
        <taxon>Pseudomonadati</taxon>
        <taxon>Pseudomonadota</taxon>
        <taxon>Betaproteobacteria</taxon>
        <taxon>Burkholderiales</taxon>
        <taxon>Burkholderiaceae</taxon>
        <taxon>Trinickia</taxon>
    </lineage>
</organism>
<feature type="transmembrane region" description="Helical" evidence="4">
    <location>
        <begin position="143"/>
        <end position="159"/>
    </location>
</feature>
<dbReference type="AlphaFoldDB" id="A0A2N7X6F6"/>
<name>A0A2N7X6F6_9BURK</name>
<evidence type="ECO:0000256" key="4">
    <source>
        <dbReference type="SAM" id="Phobius"/>
    </source>
</evidence>
<feature type="transmembrane region" description="Helical" evidence="4">
    <location>
        <begin position="253"/>
        <end position="275"/>
    </location>
</feature>
<evidence type="ECO:0000313" key="6">
    <source>
        <dbReference type="Proteomes" id="UP000235777"/>
    </source>
</evidence>
<comment type="caution">
    <text evidence="5">The sequence shown here is derived from an EMBL/GenBank/DDBJ whole genome shotgun (WGS) entry which is preliminary data.</text>
</comment>
<keyword evidence="3 4" id="KW-0472">Membrane</keyword>
<feature type="transmembrane region" description="Helical" evidence="4">
    <location>
        <begin position="165"/>
        <end position="184"/>
    </location>
</feature>
<dbReference type="RefSeq" id="WP_018440055.1">
    <property type="nucleotide sequence ID" value="NZ_KB890168.1"/>
</dbReference>
<accession>A0A2N7X6F6</accession>
<dbReference type="SUPFAM" id="SSF103473">
    <property type="entry name" value="MFS general substrate transporter"/>
    <property type="match status" value="1"/>
</dbReference>
<keyword evidence="2 4" id="KW-1133">Transmembrane helix</keyword>
<keyword evidence="1 4" id="KW-0812">Transmembrane</keyword>
<feature type="transmembrane region" description="Helical" evidence="4">
    <location>
        <begin position="43"/>
        <end position="66"/>
    </location>
</feature>
<sequence length="423" mass="44296">MEGRKTKPSIPLLAVSFFAADVQAGAGPFLGIYLQEHGWTPDMIGTVLTLGAIVGVIATVPAGALVDATCHRRAVVVGASSLTIVAACVIWFSRGYWPIAFSQIATAVGGSVMGTALTGLTLGMTGRKNFDRQYGRNQVANHAGNIAAAALSGAIGWWLGIIWVFALAAAFGLACIASVLLIPARAVHRHYARGLVHEDDTDQSPVRAESMRAVFRCRPLVLLAIALAAFSLGNSAMLPLYSLAQSAAHHHSASGITAANIIISQVVMLTAAVYASRVIRRWGFWWVILVTLVTLPLRGFTAASLTAVWAILPVQIFDGLGSGLQSVAIPALVVHLLHGTGRVNLGQGAVISVEAAGGCLSPLLGGWLASRFGYPAAFIALGSLAAISLAVWVTQGATIRRICDTRRDELDKMSDLDASALFS</sequence>
<protein>
    <submittedName>
        <fullName evidence="5">MFS transporter</fullName>
    </submittedName>
</protein>
<feature type="transmembrane region" description="Helical" evidence="4">
    <location>
        <begin position="372"/>
        <end position="393"/>
    </location>
</feature>
<dbReference type="STRING" id="863227.GCA_000373005_01502"/>
<feature type="transmembrane region" description="Helical" evidence="4">
    <location>
        <begin position="99"/>
        <end position="122"/>
    </location>
</feature>
<evidence type="ECO:0000313" key="5">
    <source>
        <dbReference type="EMBL" id="PMS37339.1"/>
    </source>
</evidence>
<evidence type="ECO:0000256" key="3">
    <source>
        <dbReference type="ARBA" id="ARBA00023136"/>
    </source>
</evidence>
<feature type="transmembrane region" description="Helical" evidence="4">
    <location>
        <begin position="220"/>
        <end position="241"/>
    </location>
</feature>
<dbReference type="Pfam" id="PF07690">
    <property type="entry name" value="MFS_1"/>
    <property type="match status" value="1"/>
</dbReference>
<dbReference type="PANTHER" id="PTHR23539">
    <property type="entry name" value="MFS TRANSPORTER"/>
    <property type="match status" value="1"/>
</dbReference>
<evidence type="ECO:0000256" key="2">
    <source>
        <dbReference type="ARBA" id="ARBA00022989"/>
    </source>
</evidence>
<reference evidence="5 6" key="1">
    <citation type="submission" date="2018-01" db="EMBL/GenBank/DDBJ databases">
        <title>Whole genome analyses suggest that Burkholderia sensu lato contains two further novel genera in the rhizoxinica-symbiotica group Mycetohabitans gen. nov., and Trinickia gen. nov.: implications for the evolution of diazotrophy and nodulation in the Burkholderiaceae.</title>
        <authorList>
            <person name="Estrada-de los Santos P."/>
            <person name="Palmer M."/>
            <person name="Chavez-Ramirez B."/>
            <person name="Beukes C."/>
            <person name="Steenkamp E.T."/>
            <person name="Hirsch A.M."/>
            <person name="Manyaka P."/>
            <person name="Maluk M."/>
            <person name="Lafos M."/>
            <person name="Crook M."/>
            <person name="Gross E."/>
            <person name="Simon M.F."/>
            <person name="Bueno dos Reis Junior F."/>
            <person name="Poole P.S."/>
            <person name="Venter S.N."/>
            <person name="James E.K."/>
        </authorList>
    </citation>
    <scope>NUCLEOTIDE SEQUENCE [LARGE SCALE GENOMIC DNA]</scope>
    <source>
        <strain evidence="5 6">JPY 581</strain>
    </source>
</reference>
<dbReference type="GO" id="GO:0022857">
    <property type="term" value="F:transmembrane transporter activity"/>
    <property type="evidence" value="ECO:0007669"/>
    <property type="project" value="InterPro"/>
</dbReference>
<dbReference type="InterPro" id="IPR036259">
    <property type="entry name" value="MFS_trans_sf"/>
</dbReference>
<dbReference type="OrthoDB" id="9812574at2"/>